<reference evidence="2" key="1">
    <citation type="journal article" date="2017" name="Nat. Ecol. Evol.">
        <title>Genome expansion and lineage-specific genetic innovations in the forest pathogenic fungi Armillaria.</title>
        <authorList>
            <person name="Sipos G."/>
            <person name="Prasanna A.N."/>
            <person name="Walter M.C."/>
            <person name="O'Connor E."/>
            <person name="Balint B."/>
            <person name="Krizsan K."/>
            <person name="Kiss B."/>
            <person name="Hess J."/>
            <person name="Varga T."/>
            <person name="Slot J."/>
            <person name="Riley R."/>
            <person name="Boka B."/>
            <person name="Rigling D."/>
            <person name="Barry K."/>
            <person name="Lee J."/>
            <person name="Mihaltcheva S."/>
            <person name="LaButti K."/>
            <person name="Lipzen A."/>
            <person name="Waldron R."/>
            <person name="Moloney N.M."/>
            <person name="Sperisen C."/>
            <person name="Kredics L."/>
            <person name="Vagvoelgyi C."/>
            <person name="Patrignani A."/>
            <person name="Fitzpatrick D."/>
            <person name="Nagy I."/>
            <person name="Doyle S."/>
            <person name="Anderson J.B."/>
            <person name="Grigoriev I.V."/>
            <person name="Gueldener U."/>
            <person name="Muensterkoetter M."/>
            <person name="Nagy L.G."/>
        </authorList>
    </citation>
    <scope>NUCLEOTIDE SEQUENCE [LARGE SCALE GENOMIC DNA]</scope>
    <source>
        <strain evidence="2">28-4</strain>
    </source>
</reference>
<name>A0A2H3C3G3_9AGAR</name>
<accession>A0A2H3C3G3</accession>
<organism evidence="1 2">
    <name type="scientific">Armillaria solidipes</name>
    <dbReference type="NCBI Taxonomy" id="1076256"/>
    <lineage>
        <taxon>Eukaryota</taxon>
        <taxon>Fungi</taxon>
        <taxon>Dikarya</taxon>
        <taxon>Basidiomycota</taxon>
        <taxon>Agaricomycotina</taxon>
        <taxon>Agaricomycetes</taxon>
        <taxon>Agaricomycetidae</taxon>
        <taxon>Agaricales</taxon>
        <taxon>Marasmiineae</taxon>
        <taxon>Physalacriaceae</taxon>
        <taxon>Armillaria</taxon>
    </lineage>
</organism>
<evidence type="ECO:0000313" key="1">
    <source>
        <dbReference type="EMBL" id="PBK77609.1"/>
    </source>
</evidence>
<dbReference type="AlphaFoldDB" id="A0A2H3C3G3"/>
<proteinExistence type="predicted"/>
<keyword evidence="2" id="KW-1185">Reference proteome</keyword>
<sequence length="142" mass="16087">MAMASLTSLSSIRLLHWPFKLTGASALISVARFDCDTCAQIRRYAILVRICGYANVEAMIDPNVERTGRGLYNVWCTSCQIPVYEQGRRQRRQHPPQVPSQSTTRVSSICQTSVLVWLALTTGVGRPRCGRCGWWRRRLNDD</sequence>
<dbReference type="EMBL" id="KZ293415">
    <property type="protein sequence ID" value="PBK77609.1"/>
    <property type="molecule type" value="Genomic_DNA"/>
</dbReference>
<evidence type="ECO:0000313" key="2">
    <source>
        <dbReference type="Proteomes" id="UP000218334"/>
    </source>
</evidence>
<dbReference type="Proteomes" id="UP000218334">
    <property type="component" value="Unassembled WGS sequence"/>
</dbReference>
<protein>
    <submittedName>
        <fullName evidence="1">Uncharacterized protein</fullName>
    </submittedName>
</protein>
<gene>
    <name evidence="1" type="ORF">ARMSODRAFT_946462</name>
</gene>